<reference evidence="1" key="1">
    <citation type="submission" date="2025-08" db="UniProtKB">
        <authorList>
            <consortium name="Ensembl"/>
        </authorList>
    </citation>
    <scope>IDENTIFICATION</scope>
</reference>
<dbReference type="InterPro" id="IPR009955">
    <property type="entry name" value="LEAP-2"/>
</dbReference>
<name>A0A8C8SVE5_9SAUR</name>
<reference evidence="1" key="2">
    <citation type="submission" date="2025-09" db="UniProtKB">
        <authorList>
            <consortium name="Ensembl"/>
        </authorList>
    </citation>
    <scope>IDENTIFICATION</scope>
</reference>
<dbReference type="Gene3D" id="4.10.40.50">
    <property type="match status" value="1"/>
</dbReference>
<dbReference type="Pfam" id="PF07359">
    <property type="entry name" value="LEAP-2"/>
    <property type="match status" value="1"/>
</dbReference>
<sequence>MHCTALSSRVPLPTASYLHGVMASQGSSPLSVLGSGPAGGPMLRRTARMTPFWRMVGSKPLGAYCRHGLECSTTMCR</sequence>
<dbReference type="GO" id="GO:0061844">
    <property type="term" value="P:antimicrobial humoral immune response mediated by antimicrobial peptide"/>
    <property type="evidence" value="ECO:0007669"/>
    <property type="project" value="TreeGrafter"/>
</dbReference>
<dbReference type="PANTHER" id="PTHR21007:SF5">
    <property type="entry name" value="LIVER-EXPRESSED ANTIMICROBIAL PEPTIDE 2"/>
    <property type="match status" value="1"/>
</dbReference>
<organism evidence="1 2">
    <name type="scientific">Pelusios castaneus</name>
    <name type="common">West African mud turtle</name>
    <dbReference type="NCBI Taxonomy" id="367368"/>
    <lineage>
        <taxon>Eukaryota</taxon>
        <taxon>Metazoa</taxon>
        <taxon>Chordata</taxon>
        <taxon>Craniata</taxon>
        <taxon>Vertebrata</taxon>
        <taxon>Euteleostomi</taxon>
        <taxon>Archelosauria</taxon>
        <taxon>Testudinata</taxon>
        <taxon>Testudines</taxon>
        <taxon>Pleurodira</taxon>
        <taxon>Pelomedusidae</taxon>
        <taxon>Pelusios</taxon>
    </lineage>
</organism>
<evidence type="ECO:0000313" key="1">
    <source>
        <dbReference type="Ensembl" id="ENSPCEP00000026139.1"/>
    </source>
</evidence>
<dbReference type="PANTHER" id="PTHR21007">
    <property type="entry name" value="LIVER EXPRESSED ANTIMICROBIAL PEPTIDE 2"/>
    <property type="match status" value="1"/>
</dbReference>
<accession>A0A8C8SVE5</accession>
<protein>
    <recommendedName>
        <fullName evidence="3">Liver-expressed antimicrobial peptide 2</fullName>
    </recommendedName>
</protein>
<dbReference type="GO" id="GO:0042742">
    <property type="term" value="P:defense response to bacterium"/>
    <property type="evidence" value="ECO:0007669"/>
    <property type="project" value="InterPro"/>
</dbReference>
<evidence type="ECO:0008006" key="3">
    <source>
        <dbReference type="Google" id="ProtNLM"/>
    </source>
</evidence>
<dbReference type="Proteomes" id="UP000694393">
    <property type="component" value="Unplaced"/>
</dbReference>
<keyword evidence="2" id="KW-1185">Reference proteome</keyword>
<proteinExistence type="predicted"/>
<evidence type="ECO:0000313" key="2">
    <source>
        <dbReference type="Proteomes" id="UP000694393"/>
    </source>
</evidence>
<dbReference type="AlphaFoldDB" id="A0A8C8SVE5"/>
<dbReference type="Ensembl" id="ENSPCET00000027007.1">
    <property type="protein sequence ID" value="ENSPCEP00000026139.1"/>
    <property type="gene ID" value="ENSPCEG00000019624.1"/>
</dbReference>